<evidence type="ECO:0000313" key="10">
    <source>
        <dbReference type="EMBL" id="KAH7517514.1"/>
    </source>
</evidence>
<dbReference type="GO" id="GO:0000398">
    <property type="term" value="P:mRNA splicing, via spliceosome"/>
    <property type="evidence" value="ECO:0007669"/>
    <property type="project" value="TreeGrafter"/>
</dbReference>
<dbReference type="GO" id="GO:0003723">
    <property type="term" value="F:RNA binding"/>
    <property type="evidence" value="ECO:0007669"/>
    <property type="project" value="UniProtKB-KW"/>
</dbReference>
<organism evidence="10 11">
    <name type="scientific">Ziziphus jujuba var. spinosa</name>
    <dbReference type="NCBI Taxonomy" id="714518"/>
    <lineage>
        <taxon>Eukaryota</taxon>
        <taxon>Viridiplantae</taxon>
        <taxon>Streptophyta</taxon>
        <taxon>Embryophyta</taxon>
        <taxon>Tracheophyta</taxon>
        <taxon>Spermatophyta</taxon>
        <taxon>Magnoliopsida</taxon>
        <taxon>eudicotyledons</taxon>
        <taxon>Gunneridae</taxon>
        <taxon>Pentapetalae</taxon>
        <taxon>rosids</taxon>
        <taxon>fabids</taxon>
        <taxon>Rosales</taxon>
        <taxon>Rhamnaceae</taxon>
        <taxon>Paliureae</taxon>
        <taxon>Ziziphus</taxon>
    </lineage>
</organism>
<feature type="region of interest" description="Disordered" evidence="9">
    <location>
        <begin position="1"/>
        <end position="31"/>
    </location>
</feature>
<comment type="caution">
    <text evidence="10">The sequence shown here is derived from an EMBL/GenBank/DDBJ whole genome shotgun (WGS) entry which is preliminary data.</text>
</comment>
<dbReference type="GO" id="GO:0005681">
    <property type="term" value="C:spliceosomal complex"/>
    <property type="evidence" value="ECO:0007669"/>
    <property type="project" value="UniProtKB-KW"/>
</dbReference>
<evidence type="ECO:0000256" key="1">
    <source>
        <dbReference type="ARBA" id="ARBA00004123"/>
    </source>
</evidence>
<keyword evidence="3" id="KW-0507">mRNA processing</keyword>
<dbReference type="PANTHER" id="PTHR20971:SF0">
    <property type="entry name" value="U6 SNRNA-ASSOCIATED SM-LIKE PROTEIN LSM5"/>
    <property type="match status" value="1"/>
</dbReference>
<dbReference type="EMBL" id="JAEACU010000009">
    <property type="protein sequence ID" value="KAH7517514.1"/>
    <property type="molecule type" value="Genomic_DNA"/>
</dbReference>
<dbReference type="InterPro" id="IPR033871">
    <property type="entry name" value="LSm5"/>
</dbReference>
<name>A0A978URL4_ZIZJJ</name>
<evidence type="ECO:0000256" key="7">
    <source>
        <dbReference type="ARBA" id="ARBA00023242"/>
    </source>
</evidence>
<dbReference type="PANTHER" id="PTHR20971">
    <property type="entry name" value="U6 SNRNA-ASSOCIATED PROTEIN"/>
    <property type="match status" value="1"/>
</dbReference>
<evidence type="ECO:0000256" key="4">
    <source>
        <dbReference type="ARBA" id="ARBA00022728"/>
    </source>
</evidence>
<sequence length="73" mass="8327">MTATKKHESRKDLHDNRLVPRPEFSASMTNNPSQLFSSELIDRYIGSKMKGDKEPVGTLRGFDVYATCSSRRH</sequence>
<gene>
    <name evidence="10" type="ORF">FEM48_Zijuj09G0072900</name>
</gene>
<keyword evidence="7" id="KW-0539">Nucleus</keyword>
<reference evidence="10" key="1">
    <citation type="journal article" date="2021" name="Front. Plant Sci.">
        <title>Chromosome-Scale Genome Assembly for Chinese Sour Jujube and Insights Into Its Genome Evolution and Domestication Signature.</title>
        <authorList>
            <person name="Shen L.-Y."/>
            <person name="Luo H."/>
            <person name="Wang X.-L."/>
            <person name="Wang X.-M."/>
            <person name="Qiu X.-J."/>
            <person name="Liu H."/>
            <person name="Zhou S.-S."/>
            <person name="Jia K.-H."/>
            <person name="Nie S."/>
            <person name="Bao Y.-T."/>
            <person name="Zhang R.-G."/>
            <person name="Yun Q.-Z."/>
            <person name="Chai Y.-H."/>
            <person name="Lu J.-Y."/>
            <person name="Li Y."/>
            <person name="Zhao S.-W."/>
            <person name="Mao J.-F."/>
            <person name="Jia S.-G."/>
            <person name="Mao Y.-M."/>
        </authorList>
    </citation>
    <scope>NUCLEOTIDE SEQUENCE</scope>
    <source>
        <strain evidence="10">AT0</strain>
        <tissue evidence="10">Leaf</tissue>
    </source>
</reference>
<protein>
    <submittedName>
        <fullName evidence="10">Uncharacterized protein</fullName>
    </submittedName>
</protein>
<evidence type="ECO:0000256" key="3">
    <source>
        <dbReference type="ARBA" id="ARBA00022664"/>
    </source>
</evidence>
<keyword evidence="4" id="KW-0747">Spliceosome</keyword>
<keyword evidence="8" id="KW-0687">Ribonucleoprotein</keyword>
<evidence type="ECO:0000256" key="8">
    <source>
        <dbReference type="ARBA" id="ARBA00023274"/>
    </source>
</evidence>
<proteinExistence type="inferred from homology"/>
<keyword evidence="6" id="KW-0508">mRNA splicing</keyword>
<comment type="subcellular location">
    <subcellularLocation>
        <location evidence="1">Nucleus</location>
    </subcellularLocation>
</comment>
<evidence type="ECO:0000256" key="9">
    <source>
        <dbReference type="SAM" id="MobiDB-lite"/>
    </source>
</evidence>
<evidence type="ECO:0000313" key="11">
    <source>
        <dbReference type="Proteomes" id="UP000813462"/>
    </source>
</evidence>
<dbReference type="GO" id="GO:0046540">
    <property type="term" value="C:U4/U6 x U5 tri-snRNP complex"/>
    <property type="evidence" value="ECO:0007669"/>
    <property type="project" value="TreeGrafter"/>
</dbReference>
<dbReference type="GO" id="GO:0005688">
    <property type="term" value="C:U6 snRNP"/>
    <property type="evidence" value="ECO:0007669"/>
    <property type="project" value="TreeGrafter"/>
</dbReference>
<evidence type="ECO:0000256" key="6">
    <source>
        <dbReference type="ARBA" id="ARBA00023187"/>
    </source>
</evidence>
<feature type="compositionally biased region" description="Basic and acidic residues" evidence="9">
    <location>
        <begin position="1"/>
        <end position="20"/>
    </location>
</feature>
<dbReference type="Proteomes" id="UP000813462">
    <property type="component" value="Unassembled WGS sequence"/>
</dbReference>
<keyword evidence="5" id="KW-0694">RNA-binding</keyword>
<comment type="similarity">
    <text evidence="2">Belongs to the snRNP Sm proteins family.</text>
</comment>
<evidence type="ECO:0000256" key="2">
    <source>
        <dbReference type="ARBA" id="ARBA00006850"/>
    </source>
</evidence>
<dbReference type="AlphaFoldDB" id="A0A978URL4"/>
<dbReference type="GO" id="GO:1990726">
    <property type="term" value="C:Lsm1-7-Pat1 complex"/>
    <property type="evidence" value="ECO:0007669"/>
    <property type="project" value="TreeGrafter"/>
</dbReference>
<accession>A0A978URL4</accession>
<evidence type="ECO:0000256" key="5">
    <source>
        <dbReference type="ARBA" id="ARBA00022884"/>
    </source>
</evidence>